<feature type="chain" id="PRO_5012847457" description="ER membrane protein complex subunit 10" evidence="1">
    <location>
        <begin position="20"/>
        <end position="253"/>
    </location>
</feature>
<reference evidence="2 3" key="1">
    <citation type="submission" date="2016-07" db="EMBL/GenBank/DDBJ databases">
        <title>Pervasive Adenine N6-methylation of Active Genes in Fungi.</title>
        <authorList>
            <consortium name="DOE Joint Genome Institute"/>
            <person name="Mondo S.J."/>
            <person name="Dannebaum R.O."/>
            <person name="Kuo R.C."/>
            <person name="Labutti K."/>
            <person name="Haridas S."/>
            <person name="Kuo A."/>
            <person name="Salamov A."/>
            <person name="Ahrendt S.R."/>
            <person name="Lipzen A."/>
            <person name="Sullivan W."/>
            <person name="Andreopoulos W.B."/>
            <person name="Clum A."/>
            <person name="Lindquist E."/>
            <person name="Daum C."/>
            <person name="Ramamoorthy G.K."/>
            <person name="Gryganskyi A."/>
            <person name="Culley D."/>
            <person name="Magnuson J.K."/>
            <person name="James T.Y."/>
            <person name="O'Malley M.A."/>
            <person name="Stajich J.E."/>
            <person name="Spatafora J.W."/>
            <person name="Visel A."/>
            <person name="Grigoriev I.V."/>
        </authorList>
    </citation>
    <scope>NUCLEOTIDE SEQUENCE [LARGE SCALE GENOMIC DNA]</scope>
    <source>
        <strain evidence="2 3">62-1032</strain>
    </source>
</reference>
<keyword evidence="3" id="KW-1185">Reference proteome</keyword>
<protein>
    <recommendedName>
        <fullName evidence="4">ER membrane protein complex subunit 10</fullName>
    </recommendedName>
</protein>
<dbReference type="AlphaFoldDB" id="A0A1Y2FN97"/>
<comment type="caution">
    <text evidence="2">The sequence shown here is derived from an EMBL/GenBank/DDBJ whole genome shotgun (WGS) entry which is preliminary data.</text>
</comment>
<organism evidence="2 3">
    <name type="scientific">Leucosporidium creatinivorum</name>
    <dbReference type="NCBI Taxonomy" id="106004"/>
    <lineage>
        <taxon>Eukaryota</taxon>
        <taxon>Fungi</taxon>
        <taxon>Dikarya</taxon>
        <taxon>Basidiomycota</taxon>
        <taxon>Pucciniomycotina</taxon>
        <taxon>Microbotryomycetes</taxon>
        <taxon>Leucosporidiales</taxon>
        <taxon>Leucosporidium</taxon>
    </lineage>
</organism>
<dbReference type="EMBL" id="MCGR01000016">
    <property type="protein sequence ID" value="ORY85399.1"/>
    <property type="molecule type" value="Genomic_DNA"/>
</dbReference>
<evidence type="ECO:0008006" key="4">
    <source>
        <dbReference type="Google" id="ProtNLM"/>
    </source>
</evidence>
<feature type="signal peptide" evidence="1">
    <location>
        <begin position="1"/>
        <end position="19"/>
    </location>
</feature>
<dbReference type="OrthoDB" id="1894652at2759"/>
<gene>
    <name evidence="2" type="ORF">BCR35DRAFT_302881</name>
</gene>
<evidence type="ECO:0000256" key="1">
    <source>
        <dbReference type="SAM" id="SignalP"/>
    </source>
</evidence>
<keyword evidence="1" id="KW-0732">Signal</keyword>
<dbReference type="STRING" id="106004.A0A1Y2FN97"/>
<dbReference type="Pfam" id="PF21203">
    <property type="entry name" value="ECM10"/>
    <property type="match status" value="1"/>
</dbReference>
<evidence type="ECO:0000313" key="2">
    <source>
        <dbReference type="EMBL" id="ORY85399.1"/>
    </source>
</evidence>
<dbReference type="Proteomes" id="UP000193467">
    <property type="component" value="Unassembled WGS sequence"/>
</dbReference>
<name>A0A1Y2FN97_9BASI</name>
<evidence type="ECO:0000313" key="3">
    <source>
        <dbReference type="Proteomes" id="UP000193467"/>
    </source>
</evidence>
<proteinExistence type="predicted"/>
<accession>A0A1Y2FN97</accession>
<dbReference type="InParanoid" id="A0A1Y2FN97"/>
<sequence length="253" mass="26885">MLPSLLSVSLLGLVSLVAASDDARLSTQSLPLYHRLVSFSSEAAAPEWVLRGLVHVDTIQDEAWLEETGKGVEELVSPAWLAGGANQDEQLQEEKYQIVLGEPEEERRQIIAVDSCILLHPPSSSFLEHLTLVYNSAPAAPQLTGFRYTTAGKGSRAACVKGASREQAERGAGALGGEITVKVDRGTAPEPVHFRAPEAAAGGKPVTVGEDGKIIPPPPEKSFIQKNWPYLLPIVVILLMGGGGEEPAAAPKK</sequence>